<organism evidence="1">
    <name type="scientific">marine sediment metagenome</name>
    <dbReference type="NCBI Taxonomy" id="412755"/>
    <lineage>
        <taxon>unclassified sequences</taxon>
        <taxon>metagenomes</taxon>
        <taxon>ecological metagenomes</taxon>
    </lineage>
</organism>
<dbReference type="AlphaFoldDB" id="X0XQV5"/>
<feature type="non-terminal residue" evidence="1">
    <location>
        <position position="1"/>
    </location>
</feature>
<reference evidence="1" key="1">
    <citation type="journal article" date="2014" name="Front. Microbiol.">
        <title>High frequency of phylogenetically diverse reductive dehalogenase-homologous genes in deep subseafloor sedimentary metagenomes.</title>
        <authorList>
            <person name="Kawai M."/>
            <person name="Futagami T."/>
            <person name="Toyoda A."/>
            <person name="Takaki Y."/>
            <person name="Nishi S."/>
            <person name="Hori S."/>
            <person name="Arai W."/>
            <person name="Tsubouchi T."/>
            <person name="Morono Y."/>
            <person name="Uchiyama I."/>
            <person name="Ito T."/>
            <person name="Fujiyama A."/>
            <person name="Inagaki F."/>
            <person name="Takami H."/>
        </authorList>
    </citation>
    <scope>NUCLEOTIDE SEQUENCE</scope>
    <source>
        <strain evidence="1">Expedition CK06-06</strain>
    </source>
</reference>
<protein>
    <submittedName>
        <fullName evidence="1">Uncharacterized protein</fullName>
    </submittedName>
</protein>
<dbReference type="EMBL" id="BARS01047226">
    <property type="protein sequence ID" value="GAG37727.1"/>
    <property type="molecule type" value="Genomic_DNA"/>
</dbReference>
<evidence type="ECO:0000313" key="1">
    <source>
        <dbReference type="EMBL" id="GAG37727.1"/>
    </source>
</evidence>
<name>X0XQV5_9ZZZZ</name>
<proteinExistence type="predicted"/>
<sequence length="234" mass="24182">FVGGNQAAAQTAKQLKAANKLWGRAARAETLENAITKGTSRAAGAEAGIRNELNRILNSTSKSKHFPPSELAAMRKVVDGNFSQNFTKLVGKLGMSLDRAPGTFQALVASGSAGLGGVLGLGTGGIIIPVVGSISKSIAKKLTTGKANFLTTMTRAGTDAEKIAKAYLSTVPKAKRSVKDLADLLSDPKVDISILETIANKTIQDALDLAKGRRQINLAAAAASGSAAPRVEEE</sequence>
<comment type="caution">
    <text evidence="1">The sequence shown here is derived from an EMBL/GenBank/DDBJ whole genome shotgun (WGS) entry which is preliminary data.</text>
</comment>
<gene>
    <name evidence="1" type="ORF">S01H1_70966</name>
</gene>
<accession>X0XQV5</accession>